<reference evidence="1 2" key="1">
    <citation type="submission" date="2020-02" db="EMBL/GenBank/DDBJ databases">
        <authorList>
            <person name="Kociolek L.K."/>
            <person name="Ozer E.A."/>
        </authorList>
    </citation>
    <scope>NUCLEOTIDE SEQUENCE [LARGE SCALE GENOMIC DNA]</scope>
    <source>
        <strain evidence="1 2">ATCC 14501</strain>
    </source>
</reference>
<sequence>MKYFKVENNKVYFMNNENNYIELDQITKEDLLYLINKAFDEDFEYDAYETDKINHQAHNVMYKNIENKFSEFISRKDEIIDEVNNVYKAAIDKYSN</sequence>
<dbReference type="AlphaFoldDB" id="A0AAP9SFD6"/>
<accession>A0AAP9SFD6</accession>
<dbReference type="Proteomes" id="UP000503330">
    <property type="component" value="Chromosome"/>
</dbReference>
<proteinExistence type="predicted"/>
<evidence type="ECO:0000313" key="2">
    <source>
        <dbReference type="Proteomes" id="UP000503330"/>
    </source>
</evidence>
<protein>
    <submittedName>
        <fullName evidence="1">Uncharacterized protein</fullName>
    </submittedName>
</protein>
<evidence type="ECO:0000313" key="1">
    <source>
        <dbReference type="EMBL" id="QJA03675.1"/>
    </source>
</evidence>
<organism evidence="1 2">
    <name type="scientific">Clostridium innocuum</name>
    <dbReference type="NCBI Taxonomy" id="1522"/>
    <lineage>
        <taxon>Bacteria</taxon>
        <taxon>Bacillati</taxon>
        <taxon>Bacillota</taxon>
        <taxon>Clostridia</taxon>
        <taxon>Eubacteriales</taxon>
        <taxon>Clostridiaceae</taxon>
        <taxon>Clostridium</taxon>
    </lineage>
</organism>
<name>A0AAP9SFD6_CLOIN</name>
<dbReference type="RefSeq" id="WP_002609831.1">
    <property type="nucleotide sequence ID" value="NZ_BAAACC010000010.1"/>
</dbReference>
<dbReference type="GeneID" id="61926898"/>
<dbReference type="EMBL" id="CP048838">
    <property type="protein sequence ID" value="QJA03675.1"/>
    <property type="molecule type" value="Genomic_DNA"/>
</dbReference>
<gene>
    <name evidence="1" type="ORF">G4D54_15135</name>
</gene>